<evidence type="ECO:0000256" key="2">
    <source>
        <dbReference type="SAM" id="SignalP"/>
    </source>
</evidence>
<dbReference type="Proteomes" id="UP001437256">
    <property type="component" value="Unassembled WGS sequence"/>
</dbReference>
<gene>
    <name evidence="3" type="ORF">AAF712_012276</name>
</gene>
<keyword evidence="1" id="KW-1133">Transmembrane helix</keyword>
<dbReference type="EMBL" id="JBBXMP010000156">
    <property type="protein sequence ID" value="KAL0060939.1"/>
    <property type="molecule type" value="Genomic_DNA"/>
</dbReference>
<keyword evidence="1" id="KW-0812">Transmembrane</keyword>
<feature type="chain" id="PRO_5045871237" evidence="2">
    <location>
        <begin position="19"/>
        <end position="225"/>
    </location>
</feature>
<evidence type="ECO:0000256" key="1">
    <source>
        <dbReference type="SAM" id="Phobius"/>
    </source>
</evidence>
<feature type="transmembrane region" description="Helical" evidence="1">
    <location>
        <begin position="142"/>
        <end position="162"/>
    </location>
</feature>
<sequence length="225" mass="23258">MRSFSFFATLAAAAVSLAAPIVNVDNVAGNALGLVGGVTPLVKNVAPVVRHEQTIPAILVDVTAQISIAIEPLNYITKDNCTVVNIKPVLEEVKVILNVAIKDVTSITTNLVPSVTGILGATLGSVFSLAGTVLSILDIAKIVAALIHVICIAFTLVLKVVSDVEKDVVCSLLAEVLQLLCSLLKIVLPLVGGLVQAVLPLVGDVVFVVKALGVTDLFKAVGLNL</sequence>
<name>A0ABR2ZJ03_9AGAR</name>
<reference evidence="3 4" key="1">
    <citation type="submission" date="2024-05" db="EMBL/GenBank/DDBJ databases">
        <title>A draft genome resource for the thread blight pathogen Marasmius tenuissimus strain MS-2.</title>
        <authorList>
            <person name="Yulfo-Soto G.E."/>
            <person name="Baruah I.K."/>
            <person name="Amoako-Attah I."/>
            <person name="Bukari Y."/>
            <person name="Meinhardt L.W."/>
            <person name="Bailey B.A."/>
            <person name="Cohen S.P."/>
        </authorList>
    </citation>
    <scope>NUCLEOTIDE SEQUENCE [LARGE SCALE GENOMIC DNA]</scope>
    <source>
        <strain evidence="3 4">MS-2</strain>
    </source>
</reference>
<comment type="caution">
    <text evidence="3">The sequence shown here is derived from an EMBL/GenBank/DDBJ whole genome shotgun (WGS) entry which is preliminary data.</text>
</comment>
<accession>A0ABR2ZJ03</accession>
<organism evidence="3 4">
    <name type="scientific">Marasmius tenuissimus</name>
    <dbReference type="NCBI Taxonomy" id="585030"/>
    <lineage>
        <taxon>Eukaryota</taxon>
        <taxon>Fungi</taxon>
        <taxon>Dikarya</taxon>
        <taxon>Basidiomycota</taxon>
        <taxon>Agaricomycotina</taxon>
        <taxon>Agaricomycetes</taxon>
        <taxon>Agaricomycetidae</taxon>
        <taxon>Agaricales</taxon>
        <taxon>Marasmiineae</taxon>
        <taxon>Marasmiaceae</taxon>
        <taxon>Marasmius</taxon>
    </lineage>
</organism>
<keyword evidence="2" id="KW-0732">Signal</keyword>
<feature type="transmembrane region" description="Helical" evidence="1">
    <location>
        <begin position="118"/>
        <end position="137"/>
    </location>
</feature>
<feature type="transmembrane region" description="Helical" evidence="1">
    <location>
        <begin position="182"/>
        <end position="209"/>
    </location>
</feature>
<keyword evidence="1" id="KW-0472">Membrane</keyword>
<proteinExistence type="predicted"/>
<keyword evidence="4" id="KW-1185">Reference proteome</keyword>
<feature type="signal peptide" evidence="2">
    <location>
        <begin position="1"/>
        <end position="18"/>
    </location>
</feature>
<protein>
    <submittedName>
        <fullName evidence="3">Uncharacterized protein</fullName>
    </submittedName>
</protein>
<evidence type="ECO:0000313" key="4">
    <source>
        <dbReference type="Proteomes" id="UP001437256"/>
    </source>
</evidence>
<evidence type="ECO:0000313" key="3">
    <source>
        <dbReference type="EMBL" id="KAL0060939.1"/>
    </source>
</evidence>